<feature type="compositionally biased region" description="Pro residues" evidence="1">
    <location>
        <begin position="106"/>
        <end position="119"/>
    </location>
</feature>
<dbReference type="Proteomes" id="UP001416858">
    <property type="component" value="Unassembled WGS sequence"/>
</dbReference>
<accession>A0ABP9W1K8</accession>
<name>A0ABP9W1K8_9BACT</name>
<dbReference type="EMBL" id="BAABRO010000054">
    <property type="protein sequence ID" value="GAA5511257.1"/>
    <property type="molecule type" value="Genomic_DNA"/>
</dbReference>
<evidence type="ECO:0000313" key="3">
    <source>
        <dbReference type="Proteomes" id="UP001416858"/>
    </source>
</evidence>
<proteinExistence type="predicted"/>
<evidence type="ECO:0000313" key="2">
    <source>
        <dbReference type="EMBL" id="GAA5511257.1"/>
    </source>
</evidence>
<gene>
    <name evidence="2" type="ORF">Rcae01_06773</name>
</gene>
<evidence type="ECO:0000256" key="1">
    <source>
        <dbReference type="SAM" id="MobiDB-lite"/>
    </source>
</evidence>
<reference evidence="2 3" key="1">
    <citation type="submission" date="2024-02" db="EMBL/GenBank/DDBJ databases">
        <title>Rhodopirellula caenicola NBRC 110016.</title>
        <authorList>
            <person name="Ichikawa N."/>
            <person name="Katano-Makiyama Y."/>
            <person name="Hidaka K."/>
        </authorList>
    </citation>
    <scope>NUCLEOTIDE SEQUENCE [LARGE SCALE GENOMIC DNA]</scope>
    <source>
        <strain evidence="2 3">NBRC 110016</strain>
    </source>
</reference>
<organism evidence="2 3">
    <name type="scientific">Novipirellula caenicola</name>
    <dbReference type="NCBI Taxonomy" id="1536901"/>
    <lineage>
        <taxon>Bacteria</taxon>
        <taxon>Pseudomonadati</taxon>
        <taxon>Planctomycetota</taxon>
        <taxon>Planctomycetia</taxon>
        <taxon>Pirellulales</taxon>
        <taxon>Pirellulaceae</taxon>
        <taxon>Novipirellula</taxon>
    </lineage>
</organism>
<feature type="region of interest" description="Disordered" evidence="1">
    <location>
        <begin position="41"/>
        <end position="150"/>
    </location>
</feature>
<comment type="caution">
    <text evidence="2">The sequence shown here is derived from an EMBL/GenBank/DDBJ whole genome shotgun (WGS) entry which is preliminary data.</text>
</comment>
<keyword evidence="3" id="KW-1185">Reference proteome</keyword>
<feature type="compositionally biased region" description="Low complexity" evidence="1">
    <location>
        <begin position="120"/>
        <end position="141"/>
    </location>
</feature>
<sequence>MQRTFTPPDKSSDWTGSTLMTVPRDFTAKPSRNAPHHRFIPPPQQTHLHCNTIGPHQAGLKKHSPTLPLSHSPTLPLSHSPTLPLSHSPTLPLSHSPTLPLSHSPTLPPSHPPTLPPSHSPTLPLSHSPTLPLSHSPTLPLSHPPTLPLSHSRRFGNRHLPLEQRSQHHLKRSLSSSVRANAKRNPINNTARLAGPPKQPHDTIHPTKHALFGRGETSHTAPARARCEVFARFILTFSEIEPFVLLTAEQEPYILRPSLTE</sequence>
<feature type="compositionally biased region" description="Low complexity" evidence="1">
    <location>
        <begin position="65"/>
        <end position="105"/>
    </location>
</feature>
<protein>
    <submittedName>
        <fullName evidence="2">Uncharacterized protein</fullName>
    </submittedName>
</protein>